<proteinExistence type="predicted"/>
<sequence length="195" mass="22398">MQLSIYCNQYFDAADVVEQGFCTPTAEKHRKPSKSDEVFSRYKQKWTMQKLAIIVIFITIIVVTGWLLMFTGLKEHVNQIGHYVVQKSPFNACNACADIKVIGGEKYSKFEKWTDEKGCLRLTITCGLERGTEAIIQWYNEDKDMGVSFMDRVGQSNVVRSLECNAKGHYELYENSHRGEITKIDCVVVFSREEL</sequence>
<protein>
    <submittedName>
        <fullName evidence="3">Ig-like domain-containing protein</fullName>
    </submittedName>
</protein>
<dbReference type="WBParaSite" id="Gr19_v10_g674.t1">
    <property type="protein sequence ID" value="Gr19_v10_g674.t1"/>
    <property type="gene ID" value="Gr19_v10_g674"/>
</dbReference>
<keyword evidence="1" id="KW-0472">Membrane</keyword>
<accession>A0A914I593</accession>
<keyword evidence="2" id="KW-1185">Reference proteome</keyword>
<name>A0A914I593_GLORO</name>
<keyword evidence="1" id="KW-1133">Transmembrane helix</keyword>
<evidence type="ECO:0000313" key="3">
    <source>
        <dbReference type="WBParaSite" id="Gr19_v10_g674.t1"/>
    </source>
</evidence>
<dbReference type="AlphaFoldDB" id="A0A914I593"/>
<evidence type="ECO:0000256" key="1">
    <source>
        <dbReference type="SAM" id="Phobius"/>
    </source>
</evidence>
<reference evidence="3" key="1">
    <citation type="submission" date="2022-11" db="UniProtKB">
        <authorList>
            <consortium name="WormBaseParasite"/>
        </authorList>
    </citation>
    <scope>IDENTIFICATION</scope>
</reference>
<keyword evidence="1" id="KW-0812">Transmembrane</keyword>
<dbReference type="Proteomes" id="UP000887572">
    <property type="component" value="Unplaced"/>
</dbReference>
<evidence type="ECO:0000313" key="2">
    <source>
        <dbReference type="Proteomes" id="UP000887572"/>
    </source>
</evidence>
<feature type="transmembrane region" description="Helical" evidence="1">
    <location>
        <begin position="51"/>
        <end position="73"/>
    </location>
</feature>
<organism evidence="2 3">
    <name type="scientific">Globodera rostochiensis</name>
    <name type="common">Golden nematode worm</name>
    <name type="synonym">Heterodera rostochiensis</name>
    <dbReference type="NCBI Taxonomy" id="31243"/>
    <lineage>
        <taxon>Eukaryota</taxon>
        <taxon>Metazoa</taxon>
        <taxon>Ecdysozoa</taxon>
        <taxon>Nematoda</taxon>
        <taxon>Chromadorea</taxon>
        <taxon>Rhabditida</taxon>
        <taxon>Tylenchina</taxon>
        <taxon>Tylenchomorpha</taxon>
        <taxon>Tylenchoidea</taxon>
        <taxon>Heteroderidae</taxon>
        <taxon>Heteroderinae</taxon>
        <taxon>Globodera</taxon>
    </lineage>
</organism>